<name>A0ABR5W1I1_9VIBR</name>
<dbReference type="Gene3D" id="3.90.1480.10">
    <property type="entry name" value="Alpha-2,3-sialyltransferase"/>
    <property type="match status" value="1"/>
</dbReference>
<gene>
    <name evidence="2" type="ORF">ATY35_16835</name>
</gene>
<keyword evidence="1" id="KW-1133">Transmembrane helix</keyword>
<sequence length="321" mass="36834">MNCDCIIVCNGPSLKDIDFRHFEGKAVFTANRSYLSFKEFPENIKHFHVVVNELVAQQFSNDLRNLDCDLYTLSRYKKYFGDGSNINYITDVPGIGFISKNSEFAYIGATVTFVMLQLAVSLGYKKIGIVGLDHSFSISGQPHKNLDGLKEDVNHYVSNYFPKGISWQAPDLLESELNYTIAELYSSKLGFEILNYSTKSELNIFAKYRYDPELGFTNEMVSPRHISIEQLAASYASESNSGRMPILGNLIFSKWFKFAYLFALLLLFIFYFFVGPVISDILISLSITFLPFLMRKIVNWIKAFRRRVRLEMIFSHLSMLV</sequence>
<keyword evidence="1" id="KW-0472">Membrane</keyword>
<evidence type="ECO:0000256" key="1">
    <source>
        <dbReference type="SAM" id="Phobius"/>
    </source>
</evidence>
<organism evidence="2 3">
    <name type="scientific">Vibrio cidicii</name>
    <dbReference type="NCBI Taxonomy" id="1763883"/>
    <lineage>
        <taxon>Bacteria</taxon>
        <taxon>Pseudomonadati</taxon>
        <taxon>Pseudomonadota</taxon>
        <taxon>Gammaproteobacteria</taxon>
        <taxon>Vibrionales</taxon>
        <taxon>Vibrionaceae</taxon>
        <taxon>Vibrio</taxon>
    </lineage>
</organism>
<evidence type="ECO:0000313" key="3">
    <source>
        <dbReference type="Proteomes" id="UP000075609"/>
    </source>
</evidence>
<accession>A0ABR5W1I1</accession>
<feature type="transmembrane region" description="Helical" evidence="1">
    <location>
        <begin position="281"/>
        <end position="298"/>
    </location>
</feature>
<evidence type="ECO:0000313" key="2">
    <source>
        <dbReference type="EMBL" id="KYN85336.1"/>
    </source>
</evidence>
<dbReference type="EMBL" id="LOBP01000150">
    <property type="protein sequence ID" value="KYN85336.1"/>
    <property type="molecule type" value="Genomic_DNA"/>
</dbReference>
<protein>
    <recommendedName>
        <fullName evidence="4">DUF115 domain-containing protein</fullName>
    </recommendedName>
</protein>
<dbReference type="RefSeq" id="WP_061900157.1">
    <property type="nucleotide sequence ID" value="NZ_LOBP01000150.1"/>
</dbReference>
<evidence type="ECO:0008006" key="4">
    <source>
        <dbReference type="Google" id="ProtNLM"/>
    </source>
</evidence>
<keyword evidence="3" id="KW-1185">Reference proteome</keyword>
<feature type="transmembrane region" description="Helical" evidence="1">
    <location>
        <begin position="258"/>
        <end position="275"/>
    </location>
</feature>
<reference evidence="2 3" key="1">
    <citation type="submission" date="2015-12" db="EMBL/GenBank/DDBJ databases">
        <authorList>
            <person name="Tarr C.L."/>
            <person name="Gladney L.M."/>
        </authorList>
    </citation>
    <scope>NUCLEOTIDE SEQUENCE [LARGE SCALE GENOMIC DNA]</scope>
    <source>
        <strain evidence="2 3">1048-83</strain>
    </source>
</reference>
<comment type="caution">
    <text evidence="2">The sequence shown here is derived from an EMBL/GenBank/DDBJ whole genome shotgun (WGS) entry which is preliminary data.</text>
</comment>
<proteinExistence type="predicted"/>
<keyword evidence="1" id="KW-0812">Transmembrane</keyword>
<dbReference type="Proteomes" id="UP000075609">
    <property type="component" value="Unassembled WGS sequence"/>
</dbReference>